<reference evidence="2" key="1">
    <citation type="journal article" date="2019" name="Int. J. Syst. Evol. Microbiol.">
        <title>The Global Catalogue of Microorganisms (GCM) 10K type strain sequencing project: providing services to taxonomists for standard genome sequencing and annotation.</title>
        <authorList>
            <consortium name="The Broad Institute Genomics Platform"/>
            <consortium name="The Broad Institute Genome Sequencing Center for Infectious Disease"/>
            <person name="Wu L."/>
            <person name="Ma J."/>
        </authorList>
    </citation>
    <scope>NUCLEOTIDE SEQUENCE [LARGE SCALE GENOMIC DNA]</scope>
    <source>
        <strain evidence="2">JCM 17939</strain>
    </source>
</reference>
<evidence type="ECO:0000313" key="2">
    <source>
        <dbReference type="Proteomes" id="UP001501442"/>
    </source>
</evidence>
<dbReference type="RefSeq" id="WP_345444652.1">
    <property type="nucleotide sequence ID" value="NZ_BAABHK010000037.1"/>
</dbReference>
<keyword evidence="2" id="KW-1185">Reference proteome</keyword>
<protein>
    <submittedName>
        <fullName evidence="1">Uncharacterized protein</fullName>
    </submittedName>
</protein>
<evidence type="ECO:0000313" key="1">
    <source>
        <dbReference type="EMBL" id="GAA4640775.1"/>
    </source>
</evidence>
<gene>
    <name evidence="1" type="ORF">GCM10023196_107560</name>
</gene>
<accession>A0ABP8UYV3</accession>
<proteinExistence type="predicted"/>
<dbReference type="Proteomes" id="UP001501442">
    <property type="component" value="Unassembled WGS sequence"/>
</dbReference>
<dbReference type="EMBL" id="BAABHK010000037">
    <property type="protein sequence ID" value="GAA4640775.1"/>
    <property type="molecule type" value="Genomic_DNA"/>
</dbReference>
<sequence length="126" mass="13826">MIAFDTFIDAISLCEGYLVERLIMSRIGDSDVVDISLRWGPDKPDVMLSFEDVYYFEVGGGPGRGTEPLYELTATVLEPSSEPWPDGINLDIVRSASLPALLWFRAGGPAQLTVLAAIATAYREVR</sequence>
<organism evidence="1 2">
    <name type="scientific">Actinoallomurus vinaceus</name>
    <dbReference type="NCBI Taxonomy" id="1080074"/>
    <lineage>
        <taxon>Bacteria</taxon>
        <taxon>Bacillati</taxon>
        <taxon>Actinomycetota</taxon>
        <taxon>Actinomycetes</taxon>
        <taxon>Streptosporangiales</taxon>
        <taxon>Thermomonosporaceae</taxon>
        <taxon>Actinoallomurus</taxon>
    </lineage>
</organism>
<name>A0ABP8UYV3_9ACTN</name>
<comment type="caution">
    <text evidence="1">The sequence shown here is derived from an EMBL/GenBank/DDBJ whole genome shotgun (WGS) entry which is preliminary data.</text>
</comment>